<feature type="transmembrane region" description="Helical" evidence="1">
    <location>
        <begin position="84"/>
        <end position="104"/>
    </location>
</feature>
<proteinExistence type="predicted"/>
<name>A0A7R9EYI4_9NEOP</name>
<accession>A0A7R9EYI4</accession>
<keyword evidence="1" id="KW-1133">Transmembrane helix</keyword>
<evidence type="ECO:0000313" key="2">
    <source>
        <dbReference type="EMBL" id="CAD7443718.1"/>
    </source>
</evidence>
<reference evidence="2" key="1">
    <citation type="submission" date="2020-11" db="EMBL/GenBank/DDBJ databases">
        <authorList>
            <person name="Tran Van P."/>
        </authorList>
    </citation>
    <scope>NUCLEOTIDE SEQUENCE</scope>
</reference>
<dbReference type="AlphaFoldDB" id="A0A7R9EYI4"/>
<keyword evidence="1" id="KW-0472">Membrane</keyword>
<sequence length="133" mass="14430">MTKDHGGVYRARKFRSSSVSSVEECGDTLVELPIEMLEPEQVPGSQRCKVLNYAVVAKKSGVSIVAFFPNIQRLLKYYVFNRTVISSLLLPLAFVLCLAVVLAIHPMAGITMGMAGSVRMRAGSGCSSVFSEL</sequence>
<gene>
    <name evidence="2" type="ORF">TBIB3V08_LOCUS6117</name>
</gene>
<keyword evidence="1" id="KW-0812">Transmembrane</keyword>
<organism evidence="2">
    <name type="scientific">Timema bartmani</name>
    <dbReference type="NCBI Taxonomy" id="61472"/>
    <lineage>
        <taxon>Eukaryota</taxon>
        <taxon>Metazoa</taxon>
        <taxon>Ecdysozoa</taxon>
        <taxon>Arthropoda</taxon>
        <taxon>Hexapoda</taxon>
        <taxon>Insecta</taxon>
        <taxon>Pterygota</taxon>
        <taxon>Neoptera</taxon>
        <taxon>Polyneoptera</taxon>
        <taxon>Phasmatodea</taxon>
        <taxon>Timematodea</taxon>
        <taxon>Timematoidea</taxon>
        <taxon>Timematidae</taxon>
        <taxon>Timema</taxon>
    </lineage>
</organism>
<evidence type="ECO:0000256" key="1">
    <source>
        <dbReference type="SAM" id="Phobius"/>
    </source>
</evidence>
<protein>
    <submittedName>
        <fullName evidence="2">Uncharacterized protein</fullName>
    </submittedName>
</protein>
<dbReference type="EMBL" id="OD566296">
    <property type="protein sequence ID" value="CAD7443718.1"/>
    <property type="molecule type" value="Genomic_DNA"/>
</dbReference>